<dbReference type="OrthoDB" id="21323at2"/>
<organism evidence="2 3">
    <name type="scientific">Simkania negevensis (strain ATCC VR-1471 / DSM 27360 / Z)</name>
    <dbReference type="NCBI Taxonomy" id="331113"/>
    <lineage>
        <taxon>Bacteria</taxon>
        <taxon>Pseudomonadati</taxon>
        <taxon>Chlamydiota</taxon>
        <taxon>Chlamydiia</taxon>
        <taxon>Parachlamydiales</taxon>
        <taxon>Simkaniaceae</taxon>
        <taxon>Simkania</taxon>
    </lineage>
</organism>
<keyword evidence="1" id="KW-1133">Transmembrane helix</keyword>
<accession>F8L599</accession>
<dbReference type="eggNOG" id="COG4968">
    <property type="taxonomic scope" value="Bacteria"/>
</dbReference>
<dbReference type="STRING" id="331113.SNE_A01040"/>
<evidence type="ECO:0008006" key="4">
    <source>
        <dbReference type="Google" id="ProtNLM"/>
    </source>
</evidence>
<dbReference type="HOGENOM" id="CLU_156557_0_0_0"/>
<gene>
    <name evidence="2" type="ordered locus">SNE_A01040</name>
</gene>
<reference key="1">
    <citation type="journal article" date="2011" name="Mol. Biol. Evol.">
        <title>Unity in variety -- the pan-genome of the Chlamydiae.</title>
        <authorList>
            <person name="Collingro A."/>
            <person name="Tischler P."/>
            <person name="Weinmaier T."/>
            <person name="Penz T."/>
            <person name="Heinz E."/>
            <person name="Brunham R.C."/>
            <person name="Read T.D."/>
            <person name="Bavoil P.M."/>
            <person name="Sachse K."/>
            <person name="Kahane S."/>
            <person name="Friedman M.G."/>
            <person name="Rattei T."/>
            <person name="Myers G.S.A."/>
            <person name="Horn M."/>
        </authorList>
    </citation>
    <scope>NUCLEOTIDE SEQUENCE</scope>
    <source>
        <strain>Z</strain>
    </source>
</reference>
<evidence type="ECO:0000313" key="2">
    <source>
        <dbReference type="EMBL" id="CCB87982.1"/>
    </source>
</evidence>
<protein>
    <recommendedName>
        <fullName evidence="4">General secretion pathway protein G</fullName>
    </recommendedName>
</protein>
<feature type="transmembrane region" description="Helical" evidence="1">
    <location>
        <begin position="12"/>
        <end position="32"/>
    </location>
</feature>
<dbReference type="InterPro" id="IPR012902">
    <property type="entry name" value="N_methyl_site"/>
</dbReference>
<name>F8L599_SIMNZ</name>
<dbReference type="Proteomes" id="UP000000496">
    <property type="component" value="Chromosome gsn.131"/>
</dbReference>
<keyword evidence="1" id="KW-0472">Membrane</keyword>
<keyword evidence="3" id="KW-1185">Reference proteome</keyword>
<dbReference type="Pfam" id="PF07963">
    <property type="entry name" value="N_methyl"/>
    <property type="match status" value="1"/>
</dbReference>
<dbReference type="AlphaFoldDB" id="F8L599"/>
<evidence type="ECO:0000256" key="1">
    <source>
        <dbReference type="SAM" id="Phobius"/>
    </source>
</evidence>
<reference evidence="2 3" key="2">
    <citation type="journal article" date="2011" name="Mol. Biol. Evol.">
        <title>Unity in variety--the pan-genome of the Chlamydiae.</title>
        <authorList>
            <person name="Collingro A."/>
            <person name="Tischler P."/>
            <person name="Weinmaier T."/>
            <person name="Penz T."/>
            <person name="Heinz E."/>
            <person name="Brunham R.C."/>
            <person name="Read T.D."/>
            <person name="Bavoil P.M."/>
            <person name="Sachse K."/>
            <person name="Kahane S."/>
            <person name="Friedman M.G."/>
            <person name="Rattei T."/>
            <person name="Myers G.S."/>
            <person name="Horn M."/>
        </authorList>
    </citation>
    <scope>NUCLEOTIDE SEQUENCE [LARGE SCALE GENOMIC DNA]</scope>
    <source>
        <strain evidence="3">ATCC VR-1471 / Z</strain>
    </source>
</reference>
<dbReference type="RefSeq" id="WP_013942449.1">
    <property type="nucleotide sequence ID" value="NC_015713.1"/>
</dbReference>
<dbReference type="InterPro" id="IPR045584">
    <property type="entry name" value="Pilin-like"/>
</dbReference>
<dbReference type="SUPFAM" id="SSF54523">
    <property type="entry name" value="Pili subunits"/>
    <property type="match status" value="1"/>
</dbReference>
<sequence length="147" mass="16820">MKKQKKRPMTLLEVMIVIFIIGIIGSVIGYNMRGSMDQGKAFKTKEGITKLYNIVHLEMDSNEIKALEGANSEEIAEKVGKVLVDSGLVNKPQQYLIDGWKNKLEFEVVPVKGGYEIRANSEKYKKFYEKKNKNPEYPWDEENADDS</sequence>
<proteinExistence type="predicted"/>
<dbReference type="EMBL" id="FR872582">
    <property type="protein sequence ID" value="CCB87982.1"/>
    <property type="molecule type" value="Genomic_DNA"/>
</dbReference>
<keyword evidence="1" id="KW-0812">Transmembrane</keyword>
<dbReference type="KEGG" id="sng:SNE_A01040"/>
<evidence type="ECO:0000313" key="3">
    <source>
        <dbReference type="Proteomes" id="UP000000496"/>
    </source>
</evidence>